<keyword evidence="4 7" id="KW-0812">Transmembrane</keyword>
<evidence type="ECO:0000313" key="10">
    <source>
        <dbReference type="EMBL" id="QCI67014.1"/>
    </source>
</evidence>
<dbReference type="InterPro" id="IPR035906">
    <property type="entry name" value="MetI-like_sf"/>
</dbReference>
<gene>
    <name evidence="10" type="ORF">E8M01_23860</name>
</gene>
<protein>
    <submittedName>
        <fullName evidence="10">Sugar ABC transporter permease</fullName>
    </submittedName>
</protein>
<evidence type="ECO:0000256" key="1">
    <source>
        <dbReference type="ARBA" id="ARBA00004651"/>
    </source>
</evidence>
<evidence type="ECO:0000256" key="2">
    <source>
        <dbReference type="ARBA" id="ARBA00022448"/>
    </source>
</evidence>
<feature type="transmembrane region" description="Helical" evidence="7">
    <location>
        <begin position="112"/>
        <end position="132"/>
    </location>
</feature>
<feature type="domain" description="ABC transmembrane type-1" evidence="9">
    <location>
        <begin position="107"/>
        <end position="321"/>
    </location>
</feature>
<dbReference type="OrthoDB" id="7939379at2"/>
<evidence type="ECO:0000256" key="3">
    <source>
        <dbReference type="ARBA" id="ARBA00022475"/>
    </source>
</evidence>
<dbReference type="InterPro" id="IPR000515">
    <property type="entry name" value="MetI-like"/>
</dbReference>
<reference evidence="10 11" key="1">
    <citation type="submission" date="2019-04" db="EMBL/GenBank/DDBJ databases">
        <title>Phreatobacter aquaticus sp. nov.</title>
        <authorList>
            <person name="Choi A."/>
        </authorList>
    </citation>
    <scope>NUCLEOTIDE SEQUENCE [LARGE SCALE GENOMIC DNA]</scope>
    <source>
        <strain evidence="10 11">KCTC 52518</strain>
    </source>
</reference>
<evidence type="ECO:0000259" key="9">
    <source>
        <dbReference type="PROSITE" id="PS50928"/>
    </source>
</evidence>
<dbReference type="GO" id="GO:0055085">
    <property type="term" value="P:transmembrane transport"/>
    <property type="evidence" value="ECO:0007669"/>
    <property type="project" value="InterPro"/>
</dbReference>
<dbReference type="CDD" id="cd06261">
    <property type="entry name" value="TM_PBP2"/>
    <property type="match status" value="1"/>
</dbReference>
<evidence type="ECO:0000256" key="8">
    <source>
        <dbReference type="SAM" id="MobiDB-lite"/>
    </source>
</evidence>
<organism evidence="10 11">
    <name type="scientific">Phreatobacter stygius</name>
    <dbReference type="NCBI Taxonomy" id="1940610"/>
    <lineage>
        <taxon>Bacteria</taxon>
        <taxon>Pseudomonadati</taxon>
        <taxon>Pseudomonadota</taxon>
        <taxon>Alphaproteobacteria</taxon>
        <taxon>Hyphomicrobiales</taxon>
        <taxon>Phreatobacteraceae</taxon>
        <taxon>Phreatobacter</taxon>
    </lineage>
</organism>
<sequence length="335" mass="37138">MPNARSSVSCGGREGSAQPRGDDMTIALAEPAGIRRGSFMAKKKTRQAVLIWCFLAPSLLIFLLYRILPLGWNLVLSFQAWSPLKPAVWVGLENYEEILTDEVFWQALWNTLYVIGSAPIGIAMALGLALLVNSDIRGRNVYRTLIFLSYPLMTVAVAIIWRWMFDERVGLINYAARALNLTDTPIQFLNSFTWALPSVIAANIWQMLGFYMIILLTGLQNIPGNLYEAAEIDGANAFRRFLRITAPLLKPSIFLCFVIGMLNSVTSFDLIYVMTGGGPGRATEILVTYIYKLGFVQTRFDYAAAVTIVFFVLLIVIAWAANRLSGGNAGAVDQD</sequence>
<dbReference type="PANTHER" id="PTHR30193">
    <property type="entry name" value="ABC TRANSPORTER PERMEASE PROTEIN"/>
    <property type="match status" value="1"/>
</dbReference>
<feature type="transmembrane region" description="Helical" evidence="7">
    <location>
        <begin position="302"/>
        <end position="321"/>
    </location>
</feature>
<keyword evidence="11" id="KW-1185">Reference proteome</keyword>
<dbReference type="GO" id="GO:0005886">
    <property type="term" value="C:plasma membrane"/>
    <property type="evidence" value="ECO:0007669"/>
    <property type="project" value="UniProtKB-SubCell"/>
</dbReference>
<keyword evidence="5 7" id="KW-1133">Transmembrane helix</keyword>
<dbReference type="Gene3D" id="1.10.3720.10">
    <property type="entry name" value="MetI-like"/>
    <property type="match status" value="1"/>
</dbReference>
<comment type="subcellular location">
    <subcellularLocation>
        <location evidence="1 7">Cell membrane</location>
        <topology evidence="1 7">Multi-pass membrane protein</topology>
    </subcellularLocation>
</comment>
<evidence type="ECO:0000256" key="4">
    <source>
        <dbReference type="ARBA" id="ARBA00022692"/>
    </source>
</evidence>
<evidence type="ECO:0000256" key="6">
    <source>
        <dbReference type="ARBA" id="ARBA00023136"/>
    </source>
</evidence>
<evidence type="ECO:0000256" key="5">
    <source>
        <dbReference type="ARBA" id="ARBA00022989"/>
    </source>
</evidence>
<feature type="transmembrane region" description="Helical" evidence="7">
    <location>
        <begin position="49"/>
        <end position="68"/>
    </location>
</feature>
<accession>A0A4D7B039</accession>
<keyword evidence="2 7" id="KW-0813">Transport</keyword>
<name>A0A4D7B039_9HYPH</name>
<dbReference type="PANTHER" id="PTHR30193:SF37">
    <property type="entry name" value="INNER MEMBRANE ABC TRANSPORTER PERMEASE PROTEIN YCJO"/>
    <property type="match status" value="1"/>
</dbReference>
<dbReference type="SUPFAM" id="SSF161098">
    <property type="entry name" value="MetI-like"/>
    <property type="match status" value="1"/>
</dbReference>
<dbReference type="Proteomes" id="UP000298781">
    <property type="component" value="Chromosome"/>
</dbReference>
<comment type="similarity">
    <text evidence="7">Belongs to the binding-protein-dependent transport system permease family.</text>
</comment>
<evidence type="ECO:0000313" key="11">
    <source>
        <dbReference type="Proteomes" id="UP000298781"/>
    </source>
</evidence>
<keyword evidence="6 7" id="KW-0472">Membrane</keyword>
<dbReference type="Pfam" id="PF00528">
    <property type="entry name" value="BPD_transp_1"/>
    <property type="match status" value="1"/>
</dbReference>
<feature type="transmembrane region" description="Helical" evidence="7">
    <location>
        <begin position="253"/>
        <end position="274"/>
    </location>
</feature>
<feature type="transmembrane region" description="Helical" evidence="7">
    <location>
        <begin position="194"/>
        <end position="216"/>
    </location>
</feature>
<dbReference type="InterPro" id="IPR051393">
    <property type="entry name" value="ABC_transporter_permease"/>
</dbReference>
<feature type="region of interest" description="Disordered" evidence="8">
    <location>
        <begin position="1"/>
        <end position="21"/>
    </location>
</feature>
<dbReference type="EMBL" id="CP039690">
    <property type="protein sequence ID" value="QCI67014.1"/>
    <property type="molecule type" value="Genomic_DNA"/>
</dbReference>
<keyword evidence="3" id="KW-1003">Cell membrane</keyword>
<dbReference type="PROSITE" id="PS50928">
    <property type="entry name" value="ABC_TM1"/>
    <property type="match status" value="1"/>
</dbReference>
<dbReference type="KEGG" id="pstg:E8M01_23860"/>
<feature type="transmembrane region" description="Helical" evidence="7">
    <location>
        <begin position="144"/>
        <end position="164"/>
    </location>
</feature>
<dbReference type="AlphaFoldDB" id="A0A4D7B039"/>
<evidence type="ECO:0000256" key="7">
    <source>
        <dbReference type="RuleBase" id="RU363032"/>
    </source>
</evidence>
<proteinExistence type="inferred from homology"/>